<evidence type="ECO:0000313" key="2">
    <source>
        <dbReference type="Proteomes" id="UP000538147"/>
    </source>
</evidence>
<organism evidence="1 2">
    <name type="scientific">Polymorphobacter multimanifer</name>
    <dbReference type="NCBI Taxonomy" id="1070431"/>
    <lineage>
        <taxon>Bacteria</taxon>
        <taxon>Pseudomonadati</taxon>
        <taxon>Pseudomonadota</taxon>
        <taxon>Alphaproteobacteria</taxon>
        <taxon>Sphingomonadales</taxon>
        <taxon>Sphingosinicellaceae</taxon>
        <taxon>Polymorphobacter</taxon>
    </lineage>
</organism>
<evidence type="ECO:0000313" key="1">
    <source>
        <dbReference type="EMBL" id="MBB6228612.1"/>
    </source>
</evidence>
<sequence length="216" mass="23602">MAQSKTRASSERAIRALLDRHACPVPFHAVRTRFLGSIACLDPDLKPMTVVASLWGGELPEFDSVDDVNELLGALIMGLWNELARHQNPRAPFRAIWVPLEPTSANLGNFGMIRAQEVEGFVEAFFNGENETSLPKRAHVAVTNLGEIRAIMLGIANLIERTKGEPEDREEIKQTIKNLRDLTGIMETEIHAAVVSCVGARGKGGAGFTAPPSTRH</sequence>
<dbReference type="EMBL" id="JACIIV010000021">
    <property type="protein sequence ID" value="MBB6228612.1"/>
    <property type="molecule type" value="Genomic_DNA"/>
</dbReference>
<gene>
    <name evidence="1" type="ORF">FHS79_002802</name>
</gene>
<accession>A0A841LHD8</accession>
<dbReference type="AlphaFoldDB" id="A0A841LHD8"/>
<proteinExistence type="predicted"/>
<protein>
    <submittedName>
        <fullName evidence="1">Uncharacterized protein</fullName>
    </submittedName>
</protein>
<dbReference type="Proteomes" id="UP000538147">
    <property type="component" value="Unassembled WGS sequence"/>
</dbReference>
<dbReference type="RefSeq" id="WP_184201270.1">
    <property type="nucleotide sequence ID" value="NZ_BMOX01000004.1"/>
</dbReference>
<name>A0A841LHD8_9SPHN</name>
<keyword evidence="2" id="KW-1185">Reference proteome</keyword>
<reference evidence="1 2" key="1">
    <citation type="submission" date="2020-08" db="EMBL/GenBank/DDBJ databases">
        <title>Genomic Encyclopedia of Type Strains, Phase IV (KMG-IV): sequencing the most valuable type-strain genomes for metagenomic binning, comparative biology and taxonomic classification.</title>
        <authorList>
            <person name="Goeker M."/>
        </authorList>
    </citation>
    <scope>NUCLEOTIDE SEQUENCE [LARGE SCALE GENOMIC DNA]</scope>
    <source>
        <strain evidence="1 2">DSM 102189</strain>
    </source>
</reference>
<comment type="caution">
    <text evidence="1">The sequence shown here is derived from an EMBL/GenBank/DDBJ whole genome shotgun (WGS) entry which is preliminary data.</text>
</comment>